<dbReference type="Pfam" id="PF08887">
    <property type="entry name" value="GAD-like"/>
    <property type="match status" value="1"/>
</dbReference>
<feature type="domain" description="GAD-related" evidence="1">
    <location>
        <begin position="33"/>
        <end position="117"/>
    </location>
</feature>
<feature type="domain" description="T6SS immunity protein Tdi1 C-terminal" evidence="2">
    <location>
        <begin position="148"/>
        <end position="218"/>
    </location>
</feature>
<dbReference type="InterPro" id="IPR014983">
    <property type="entry name" value="GAD-rel"/>
</dbReference>
<reference evidence="3 4" key="1">
    <citation type="submission" date="2019-08" db="EMBL/GenBank/DDBJ databases">
        <title>Draft genome sequencing and comparative genomics of hatchery-associated Vibrios.</title>
        <authorList>
            <person name="Kehlet-Delgado H."/>
            <person name="Mueller R.S."/>
        </authorList>
    </citation>
    <scope>NUCLEOTIDE SEQUENCE [LARGE SCALE GENOMIC DNA]</scope>
    <source>
        <strain evidence="3 4">00-78-3</strain>
    </source>
</reference>
<dbReference type="AlphaFoldDB" id="A0A7Y4E4G4"/>
<dbReference type="InterPro" id="IPR015002">
    <property type="entry name" value="T6SS_Tdi1_C"/>
</dbReference>
<accession>A0A7Y4E4G4</accession>
<comment type="caution">
    <text evidence="3">The sequence shown here is derived from an EMBL/GenBank/DDBJ whole genome shotgun (WGS) entry which is preliminary data.</text>
</comment>
<dbReference type="EMBL" id="VTYN01000061">
    <property type="protein sequence ID" value="NOH51235.1"/>
    <property type="molecule type" value="Genomic_DNA"/>
</dbReference>
<dbReference type="RefSeq" id="WP_171359420.1">
    <property type="nucleotide sequence ID" value="NZ_VTYN01000061.1"/>
</dbReference>
<gene>
    <name evidence="3" type="ORF">F0262_24870</name>
</gene>
<evidence type="ECO:0000313" key="4">
    <source>
        <dbReference type="Proteomes" id="UP000572072"/>
    </source>
</evidence>
<evidence type="ECO:0000259" key="1">
    <source>
        <dbReference type="Pfam" id="PF08887"/>
    </source>
</evidence>
<dbReference type="Proteomes" id="UP000572072">
    <property type="component" value="Unassembled WGS sequence"/>
</dbReference>
<evidence type="ECO:0000259" key="2">
    <source>
        <dbReference type="Pfam" id="PF08906"/>
    </source>
</evidence>
<evidence type="ECO:0000313" key="3">
    <source>
        <dbReference type="EMBL" id="NOH51235.1"/>
    </source>
</evidence>
<sequence>MSFKFHWSAKMQQAFVEFEHTMGMHRGFPIVCSTPVPSEVLEQYDGVLPKNLLTYWERHGWCGYNNGLYWTVNPNDYREIIERLSAISQLDDPSENFVIARGAFGNLEIWNSKRGNVMSYYPVVGLLNQWDIDIKPEKTEEELESSMASFFWRASSYRHDQVDEYEEPLFERALDKLGPLAENEMYAFVPATCLDGKWLLENLQIVDITTHLEMLMDLEEPRIDILR</sequence>
<organism evidence="3 4">
    <name type="scientific">Vibrio rotiferianus</name>
    <dbReference type="NCBI Taxonomy" id="190895"/>
    <lineage>
        <taxon>Bacteria</taxon>
        <taxon>Pseudomonadati</taxon>
        <taxon>Pseudomonadota</taxon>
        <taxon>Gammaproteobacteria</taxon>
        <taxon>Vibrionales</taxon>
        <taxon>Vibrionaceae</taxon>
        <taxon>Vibrio</taxon>
    </lineage>
</organism>
<proteinExistence type="predicted"/>
<name>A0A7Y4E4G4_9VIBR</name>
<protein>
    <submittedName>
        <fullName evidence="3">DUF1851 domain-containing protein</fullName>
    </submittedName>
</protein>
<dbReference type="Pfam" id="PF08906">
    <property type="entry name" value="T6SS_Tdi1_C"/>
    <property type="match status" value="1"/>
</dbReference>